<proteinExistence type="predicted"/>
<gene>
    <name evidence="2" type="ORF">CBER1_07626</name>
</gene>
<dbReference type="PANTHER" id="PTHR47657:SF13">
    <property type="entry name" value="ZN(2)-C6 FUNGAL-TYPE DOMAIN-CONTAINING PROTEIN-RELATED"/>
    <property type="match status" value="1"/>
</dbReference>
<evidence type="ECO:0000256" key="1">
    <source>
        <dbReference type="SAM" id="MobiDB-lite"/>
    </source>
</evidence>
<evidence type="ECO:0000313" key="2">
    <source>
        <dbReference type="EMBL" id="PPJ56487.1"/>
    </source>
</evidence>
<dbReference type="GO" id="GO:0000981">
    <property type="term" value="F:DNA-binding transcription factor activity, RNA polymerase II-specific"/>
    <property type="evidence" value="ECO:0007669"/>
    <property type="project" value="TreeGrafter"/>
</dbReference>
<evidence type="ECO:0000313" key="3">
    <source>
        <dbReference type="Proteomes" id="UP000237631"/>
    </source>
</evidence>
<dbReference type="AlphaFoldDB" id="A0A2S6C9T2"/>
<dbReference type="OrthoDB" id="416217at2759"/>
<feature type="region of interest" description="Disordered" evidence="1">
    <location>
        <begin position="213"/>
        <end position="234"/>
    </location>
</feature>
<protein>
    <recommendedName>
        <fullName evidence="4">Transcription factor domain-containing protein</fullName>
    </recommendedName>
</protein>
<comment type="caution">
    <text evidence="2">The sequence shown here is derived from an EMBL/GenBank/DDBJ whole genome shotgun (WGS) entry which is preliminary data.</text>
</comment>
<evidence type="ECO:0008006" key="4">
    <source>
        <dbReference type="Google" id="ProtNLM"/>
    </source>
</evidence>
<accession>A0A2S6C9T2</accession>
<reference evidence="3" key="1">
    <citation type="journal article" date="2017" name="bioRxiv">
        <title>Conservation of a gene cluster reveals novel cercosporin biosynthetic mechanisms and extends production to the genus Colletotrichum.</title>
        <authorList>
            <person name="de Jonge R."/>
            <person name="Ebert M.K."/>
            <person name="Huitt-Roehl C.R."/>
            <person name="Pal P."/>
            <person name="Suttle J.C."/>
            <person name="Spanner R.E."/>
            <person name="Neubauer J.D."/>
            <person name="Jurick W.M.II."/>
            <person name="Stott K.A."/>
            <person name="Secor G.A."/>
            <person name="Thomma B.P.H.J."/>
            <person name="Van de Peer Y."/>
            <person name="Townsend C.A."/>
            <person name="Bolton M.D."/>
        </authorList>
    </citation>
    <scope>NUCLEOTIDE SEQUENCE [LARGE SCALE GENOMIC DNA]</scope>
    <source>
        <strain evidence="3">CBS538.71</strain>
    </source>
</reference>
<organism evidence="2 3">
    <name type="scientific">Cercospora berteroae</name>
    <dbReference type="NCBI Taxonomy" id="357750"/>
    <lineage>
        <taxon>Eukaryota</taxon>
        <taxon>Fungi</taxon>
        <taxon>Dikarya</taxon>
        <taxon>Ascomycota</taxon>
        <taxon>Pezizomycotina</taxon>
        <taxon>Dothideomycetes</taxon>
        <taxon>Dothideomycetidae</taxon>
        <taxon>Mycosphaerellales</taxon>
        <taxon>Mycosphaerellaceae</taxon>
        <taxon>Cercospora</taxon>
    </lineage>
</organism>
<dbReference type="Proteomes" id="UP000237631">
    <property type="component" value="Unassembled WGS sequence"/>
</dbReference>
<dbReference type="EMBL" id="PNEN01000517">
    <property type="protein sequence ID" value="PPJ56487.1"/>
    <property type="molecule type" value="Genomic_DNA"/>
</dbReference>
<dbReference type="PANTHER" id="PTHR47657">
    <property type="entry name" value="STEROL REGULATORY ELEMENT-BINDING PROTEIN ECM22"/>
    <property type="match status" value="1"/>
</dbReference>
<dbReference type="InterPro" id="IPR052400">
    <property type="entry name" value="Zn2-C6_fungal_TF"/>
</dbReference>
<dbReference type="STRING" id="357750.A0A2S6C9T2"/>
<sequence>MPCSYTSSYPASKASPVLGNNDVDSTPSNSITSFNNSAASSPVIIDDLATSSLDPSRSTVSTHTFDLFDLELWNHWTTILRCSLTEDENGDIAWSQNVSQLAFAHTYIAQLILALSALHLSRMNEARRIECIARSNFLQSNAISGMMSVMESGNVNSNSNGLYVAACFLVFCSFGKGPQPGQYLVYSDEGEPEWLGLLQGVKSILSEHHRAIFPEHAPTQEPKAPEGDSEDDRVDPEQVFAGYGEQFAAMRKSIETLEAEDSSFSKYLRTLDDLKDCYSAIFQKLPSQQNDAVPGPCQHTKRGANMQVASIRVRNHPGIGVISHHAFAWIFRCNQDYLSSVQTRRPMALVLLAHHCVLLALLKDIWYMDGWVPHIVEAIKRDLHPSYQHWLNWPLRYLDHVYMPPAE</sequence>
<keyword evidence="3" id="KW-1185">Reference proteome</keyword>
<name>A0A2S6C9T2_9PEZI</name>